<dbReference type="AlphaFoldDB" id="A0A1B3PD85"/>
<dbReference type="Pfam" id="PF13489">
    <property type="entry name" value="Methyltransf_23"/>
    <property type="match status" value="1"/>
</dbReference>
<organism evidence="6">
    <name type="scientific">Polypedilum vanderplanki</name>
    <name type="common">Sleeping chironomid midge</name>
    <dbReference type="NCBI Taxonomy" id="319348"/>
    <lineage>
        <taxon>Eukaryota</taxon>
        <taxon>Metazoa</taxon>
        <taxon>Ecdysozoa</taxon>
        <taxon>Arthropoda</taxon>
        <taxon>Hexapoda</taxon>
        <taxon>Insecta</taxon>
        <taxon>Pterygota</taxon>
        <taxon>Neoptera</taxon>
        <taxon>Endopterygota</taxon>
        <taxon>Diptera</taxon>
        <taxon>Nematocera</taxon>
        <taxon>Chironomoidea</taxon>
        <taxon>Chironomidae</taxon>
        <taxon>Chironominae</taxon>
        <taxon>Polypedilum</taxon>
        <taxon>Polypedilum</taxon>
    </lineage>
</organism>
<dbReference type="Gene3D" id="3.40.50.150">
    <property type="entry name" value="Vaccinia Virus protein VP39"/>
    <property type="match status" value="1"/>
</dbReference>
<feature type="transmembrane region" description="Helical" evidence="5">
    <location>
        <begin position="169"/>
        <end position="187"/>
    </location>
</feature>
<evidence type="ECO:0000256" key="4">
    <source>
        <dbReference type="ARBA" id="ARBA00022691"/>
    </source>
</evidence>
<accession>A0A1B3PD85</accession>
<evidence type="ECO:0000256" key="5">
    <source>
        <dbReference type="SAM" id="Phobius"/>
    </source>
</evidence>
<evidence type="ECO:0000256" key="2">
    <source>
        <dbReference type="ARBA" id="ARBA00022679"/>
    </source>
</evidence>
<feature type="non-terminal residue" evidence="6">
    <location>
        <position position="245"/>
    </location>
</feature>
<dbReference type="SUPFAM" id="SSF53335">
    <property type="entry name" value="S-adenosyl-L-methionine-dependent methyltransferases"/>
    <property type="match status" value="1"/>
</dbReference>
<dbReference type="GO" id="GO:0032259">
    <property type="term" value="P:methylation"/>
    <property type="evidence" value="ECO:0007669"/>
    <property type="project" value="UniProtKB-KW"/>
</dbReference>
<reference evidence="6" key="1">
    <citation type="submission" date="2016-01" db="EMBL/GenBank/DDBJ databases">
        <title>Diversity of S-adenosylmethionine dependent methyltransferases of the cryptobiotic chironomid in relation to desiccation stress resistance.</title>
        <authorList>
            <person name="Deviatiiarov R."/>
            <person name="Gusev O."/>
            <person name="Aupov R."/>
            <person name="Cornette R."/>
            <person name="Kikawada T."/>
        </authorList>
    </citation>
    <scope>NUCLEOTIDE SEQUENCE</scope>
</reference>
<dbReference type="HAMAP" id="MF_00472">
    <property type="entry name" value="UbiG"/>
    <property type="match status" value="1"/>
</dbReference>
<keyword evidence="3" id="KW-0831">Ubiquinone biosynthesis</keyword>
<keyword evidence="4" id="KW-0949">S-adenosyl-L-methionine</keyword>
<dbReference type="EMBL" id="KU659889">
    <property type="protein sequence ID" value="AOG17688.1"/>
    <property type="molecule type" value="mRNA"/>
</dbReference>
<dbReference type="GO" id="GO:0010420">
    <property type="term" value="F:polyprenyldihydroxybenzoate methyltransferase activity"/>
    <property type="evidence" value="ECO:0007669"/>
    <property type="project" value="InterPro"/>
</dbReference>
<dbReference type="NCBIfam" id="TIGR01983">
    <property type="entry name" value="UbiG"/>
    <property type="match status" value="1"/>
</dbReference>
<protein>
    <submittedName>
        <fullName evidence="6">Putative hexaprenyldihydroxybenzoate methyltransferase mitochondrial-like protein</fullName>
    </submittedName>
</protein>
<sequence>MSSVDIREIEKYTKRAKIWWDLNGPQMLLHKHTPAIRIPFIIHGLSSTGKIKNNNKNLLQGLKILDVGCGGGITTEPLALLKAEVTGVDPAPALIDVANEHLKIHENLKIEYICDTIEGYSVKNQQKFDAVICCEVLEHVADVRSVLKSSVETLKPGGSIFVTTFNKTIFSFFWAIIFMEMICGIIPRGAHKWSMFISPEDVSKILEDYNCETVEVRGAWYSLFKKQWNESKYKDVFYGLHAVKK</sequence>
<dbReference type="InterPro" id="IPR010233">
    <property type="entry name" value="UbiG_MeTrfase"/>
</dbReference>
<dbReference type="GO" id="GO:0061542">
    <property type="term" value="F:3-demethylubiquinol 3-O-methyltransferase activity"/>
    <property type="evidence" value="ECO:0007669"/>
    <property type="project" value="InterPro"/>
</dbReference>
<evidence type="ECO:0000313" key="6">
    <source>
        <dbReference type="EMBL" id="AOG17688.1"/>
    </source>
</evidence>
<dbReference type="InterPro" id="IPR029063">
    <property type="entry name" value="SAM-dependent_MTases_sf"/>
</dbReference>
<name>A0A1B3PD85_POLVA</name>
<keyword evidence="5" id="KW-0472">Membrane</keyword>
<evidence type="ECO:0000256" key="3">
    <source>
        <dbReference type="ARBA" id="ARBA00022688"/>
    </source>
</evidence>
<dbReference type="PANTHER" id="PTHR43464">
    <property type="entry name" value="METHYLTRANSFERASE"/>
    <property type="match status" value="1"/>
</dbReference>
<dbReference type="CDD" id="cd02440">
    <property type="entry name" value="AdoMet_MTases"/>
    <property type="match status" value="1"/>
</dbReference>
<keyword evidence="2 6" id="KW-0808">Transferase</keyword>
<dbReference type="GO" id="GO:0005739">
    <property type="term" value="C:mitochondrion"/>
    <property type="evidence" value="ECO:0007669"/>
    <property type="project" value="TreeGrafter"/>
</dbReference>
<evidence type="ECO:0000256" key="1">
    <source>
        <dbReference type="ARBA" id="ARBA00022603"/>
    </source>
</evidence>
<gene>
    <name evidence="6" type="primary">Ubmt3</name>
</gene>
<proteinExistence type="evidence at transcript level"/>
<dbReference type="PANTHER" id="PTHR43464:SF19">
    <property type="entry name" value="UBIQUINONE BIOSYNTHESIS O-METHYLTRANSFERASE, MITOCHONDRIAL"/>
    <property type="match status" value="1"/>
</dbReference>
<keyword evidence="5" id="KW-1133">Transmembrane helix</keyword>
<keyword evidence="5" id="KW-0812">Transmembrane</keyword>
<keyword evidence="1 6" id="KW-0489">Methyltransferase</keyword>